<dbReference type="OrthoDB" id="9805576at2"/>
<protein>
    <submittedName>
        <fullName evidence="6">Xylulokinase</fullName>
    </submittedName>
</protein>
<keyword evidence="3 6" id="KW-0418">Kinase</keyword>
<dbReference type="InterPro" id="IPR018485">
    <property type="entry name" value="FGGY_C"/>
</dbReference>
<comment type="caution">
    <text evidence="6">The sequence shown here is derived from an EMBL/GenBank/DDBJ whole genome shotgun (WGS) entry which is preliminary data.</text>
</comment>
<keyword evidence="7" id="KW-1185">Reference proteome</keyword>
<dbReference type="Proteomes" id="UP000294555">
    <property type="component" value="Unassembled WGS sequence"/>
</dbReference>
<proteinExistence type="inferred from homology"/>
<name>A0A4R1NQP8_9GAMM</name>
<dbReference type="InterPro" id="IPR043129">
    <property type="entry name" value="ATPase_NBD"/>
</dbReference>
<dbReference type="GO" id="GO:0016301">
    <property type="term" value="F:kinase activity"/>
    <property type="evidence" value="ECO:0007669"/>
    <property type="project" value="UniProtKB-KW"/>
</dbReference>
<evidence type="ECO:0000259" key="5">
    <source>
        <dbReference type="Pfam" id="PF02782"/>
    </source>
</evidence>
<dbReference type="Pfam" id="PF02782">
    <property type="entry name" value="FGGY_C"/>
    <property type="match status" value="1"/>
</dbReference>
<dbReference type="PIRSF" id="PIRSF000538">
    <property type="entry name" value="GlpK"/>
    <property type="match status" value="1"/>
</dbReference>
<evidence type="ECO:0000313" key="6">
    <source>
        <dbReference type="EMBL" id="TCL06720.1"/>
    </source>
</evidence>
<dbReference type="GO" id="GO:0005975">
    <property type="term" value="P:carbohydrate metabolic process"/>
    <property type="evidence" value="ECO:0007669"/>
    <property type="project" value="InterPro"/>
</dbReference>
<sequence length="496" mass="55855">MPKHIMTFDIGTSSLKTALIDEWGKVVAEGGASYPIKQPENGWAEQDPEVIWKHICETSRVVMRKSSVARDDVHGVVFVAPWKNIICLNNQGEVLRDSIIWMDSRAVVQAERLNKSAGTFVGTGQEYWPRLMWLKENQPEIWQQSNHIIGLNTYFKYRATGNLFTEPSDDFIRSDNPELNDYYQQVLRAADLMDDLDKFPLSRKAQETIGVLTATAADELGLRGDVPVFGGFGDLVAITWGVGRSQLDDVHLYFGTSSWLVSIIGKRSDLDAPLYFSIDRETQGAVYALQTGCLALDWLADQVYRVERTILESDIYNLISKEAGQIAPGSEGVIAAHWLNGELAPFSQNAKGFFLNLSINHDRRHMARAMMESICFTHRHNLERLHGLSGRLQNHIRVVGGGAVNDVWMQMLADILQIKVQIPEAPRYTGTIGAYYCAAMGLGWLNDLNTMADKVAIQKEFIPNPGNKDVYDNNYRVYMKIHSALKDIHRDLNGEY</sequence>
<feature type="domain" description="Carbohydrate kinase FGGY N-terminal" evidence="4">
    <location>
        <begin position="5"/>
        <end position="237"/>
    </location>
</feature>
<dbReference type="InterPro" id="IPR000577">
    <property type="entry name" value="Carb_kinase_FGGY"/>
</dbReference>
<dbReference type="EMBL" id="SJOI01000001">
    <property type="protein sequence ID" value="TCL06720.1"/>
    <property type="molecule type" value="Genomic_DNA"/>
</dbReference>
<reference evidence="6 7" key="1">
    <citation type="submission" date="2019-02" db="EMBL/GenBank/DDBJ databases">
        <title>Investigation of anaerobic lignin degradation for improved lignocellulosic biofuels.</title>
        <authorList>
            <person name="Deangelis K."/>
        </authorList>
    </citation>
    <scope>NUCLEOTIDE SEQUENCE [LARGE SCALE GENOMIC DNA]</scope>
    <source>
        <strain evidence="6 7">159R</strain>
    </source>
</reference>
<dbReference type="AlphaFoldDB" id="A0A4R1NQP8"/>
<dbReference type="RefSeq" id="WP_132926344.1">
    <property type="nucleotide sequence ID" value="NZ_SJOI01000001.1"/>
</dbReference>
<dbReference type="Pfam" id="PF00370">
    <property type="entry name" value="FGGY_N"/>
    <property type="match status" value="1"/>
</dbReference>
<dbReference type="InterPro" id="IPR050406">
    <property type="entry name" value="FGGY_Carb_Kinase"/>
</dbReference>
<comment type="similarity">
    <text evidence="1">Belongs to the FGGY kinase family.</text>
</comment>
<dbReference type="InterPro" id="IPR018484">
    <property type="entry name" value="FGGY_N"/>
</dbReference>
<gene>
    <name evidence="6" type="ORF">EZJ58_5009</name>
</gene>
<evidence type="ECO:0000256" key="2">
    <source>
        <dbReference type="ARBA" id="ARBA00022679"/>
    </source>
</evidence>
<evidence type="ECO:0000259" key="4">
    <source>
        <dbReference type="Pfam" id="PF00370"/>
    </source>
</evidence>
<dbReference type="SUPFAM" id="SSF53067">
    <property type="entry name" value="Actin-like ATPase domain"/>
    <property type="match status" value="2"/>
</dbReference>
<dbReference type="PANTHER" id="PTHR43095:SF5">
    <property type="entry name" value="XYLULOSE KINASE"/>
    <property type="match status" value="1"/>
</dbReference>
<evidence type="ECO:0000313" key="7">
    <source>
        <dbReference type="Proteomes" id="UP000294555"/>
    </source>
</evidence>
<evidence type="ECO:0000256" key="1">
    <source>
        <dbReference type="ARBA" id="ARBA00009156"/>
    </source>
</evidence>
<dbReference type="Gene3D" id="3.30.420.40">
    <property type="match status" value="2"/>
</dbReference>
<evidence type="ECO:0000256" key="3">
    <source>
        <dbReference type="ARBA" id="ARBA00022777"/>
    </source>
</evidence>
<organism evidence="6 7">
    <name type="scientific">Sodalis ligni</name>
    <dbReference type="NCBI Taxonomy" id="2697027"/>
    <lineage>
        <taxon>Bacteria</taxon>
        <taxon>Pseudomonadati</taxon>
        <taxon>Pseudomonadota</taxon>
        <taxon>Gammaproteobacteria</taxon>
        <taxon>Enterobacterales</taxon>
        <taxon>Bruguierivoracaceae</taxon>
        <taxon>Sodalis</taxon>
    </lineage>
</organism>
<feature type="domain" description="Carbohydrate kinase FGGY C-terminal" evidence="5">
    <location>
        <begin position="295"/>
        <end position="441"/>
    </location>
</feature>
<accession>A0A4R1NQP8</accession>
<dbReference type="CDD" id="cd07805">
    <property type="entry name" value="ASKHA_NBD_FGGY_CvXK-like"/>
    <property type="match status" value="1"/>
</dbReference>
<dbReference type="PANTHER" id="PTHR43095">
    <property type="entry name" value="SUGAR KINASE"/>
    <property type="match status" value="1"/>
</dbReference>
<keyword evidence="2" id="KW-0808">Transferase</keyword>